<reference evidence="2" key="1">
    <citation type="submission" date="2018-05" db="EMBL/GenBank/DDBJ databases">
        <authorList>
            <person name="Lanie J.A."/>
            <person name="Ng W.-L."/>
            <person name="Kazmierczak K.M."/>
            <person name="Andrzejewski T.M."/>
            <person name="Davidsen T.M."/>
            <person name="Wayne K.J."/>
            <person name="Tettelin H."/>
            <person name="Glass J.I."/>
            <person name="Rusch D."/>
            <person name="Podicherti R."/>
            <person name="Tsui H.-C.T."/>
            <person name="Winkler M.E."/>
        </authorList>
    </citation>
    <scope>NUCLEOTIDE SEQUENCE</scope>
</reference>
<feature type="coiled-coil region" evidence="1">
    <location>
        <begin position="223"/>
        <end position="321"/>
    </location>
</feature>
<proteinExistence type="predicted"/>
<evidence type="ECO:0008006" key="3">
    <source>
        <dbReference type="Google" id="ProtNLM"/>
    </source>
</evidence>
<dbReference type="EMBL" id="UINC01039712">
    <property type="protein sequence ID" value="SVB38594.1"/>
    <property type="molecule type" value="Genomic_DNA"/>
</dbReference>
<evidence type="ECO:0000256" key="1">
    <source>
        <dbReference type="SAM" id="Coils"/>
    </source>
</evidence>
<accession>A0A382DKR2</accession>
<evidence type="ECO:0000313" key="2">
    <source>
        <dbReference type="EMBL" id="SVB38594.1"/>
    </source>
</evidence>
<protein>
    <recommendedName>
        <fullName evidence="3">NYN domain-containing protein</fullName>
    </recommendedName>
</protein>
<keyword evidence="1" id="KW-0175">Coiled coil</keyword>
<name>A0A382DKR2_9ZZZZ</name>
<gene>
    <name evidence="2" type="ORF">METZ01_LOCUS191448</name>
</gene>
<feature type="non-terminal residue" evidence="2">
    <location>
        <position position="431"/>
    </location>
</feature>
<dbReference type="Gene3D" id="3.40.50.1010">
    <property type="entry name" value="5'-nuclease"/>
    <property type="match status" value="1"/>
</dbReference>
<organism evidence="2">
    <name type="scientific">marine metagenome</name>
    <dbReference type="NCBI Taxonomy" id="408172"/>
    <lineage>
        <taxon>unclassified sequences</taxon>
        <taxon>metagenomes</taxon>
        <taxon>ecological metagenomes</taxon>
    </lineage>
</organism>
<dbReference type="AlphaFoldDB" id="A0A382DKR2"/>
<sequence length="431" mass="49684">MPQIAHKIKQRITKQQLALILYRCLDNQEIVSLANLCGINYHSSLPGLEIKNRIVPSICQNFFDQSASLKKIAQVLGKKSKDVIRRIKYMEMDEIFLFFGNSNYLQSDDELGLILWSMLVDSRQQVQDYAYSLLTELNALELTHGSEKKTLEIEKEDSYSLGNEPIDQIDLELDTNLPVLLKPGQRKRDSSCSRSILRQNGTDWLENQSSRLNQQVLDLTYQCQDLQQQVQEQVKENQLLKEENQVLKEKILRHESHEPVIEKLVEEKRILQLDLAEVSSKMEKQLSLHMERDKAELTAGLQSLEKSAGQAQAMFDRLRADFEGHLDSLEQINQESTANLNWIQQRISTLDDSRQQKVISHTSKLPRVGIFVDVQNMFYAAKDRYAGRLDYIKLLDLMVGPRQLTAAYAYIVQIPEIDQSSFVSLLEHNGY</sequence>